<name>A0A8E2FBR2_9PEZI</name>
<reference evidence="1 2" key="1">
    <citation type="journal article" date="2016" name="Nat. Commun.">
        <title>Ectomycorrhizal ecology is imprinted in the genome of the dominant symbiotic fungus Cenococcum geophilum.</title>
        <authorList>
            <consortium name="DOE Joint Genome Institute"/>
            <person name="Peter M."/>
            <person name="Kohler A."/>
            <person name="Ohm R.A."/>
            <person name="Kuo A."/>
            <person name="Krutzmann J."/>
            <person name="Morin E."/>
            <person name="Arend M."/>
            <person name="Barry K.W."/>
            <person name="Binder M."/>
            <person name="Choi C."/>
            <person name="Clum A."/>
            <person name="Copeland A."/>
            <person name="Grisel N."/>
            <person name="Haridas S."/>
            <person name="Kipfer T."/>
            <person name="LaButti K."/>
            <person name="Lindquist E."/>
            <person name="Lipzen A."/>
            <person name="Maire R."/>
            <person name="Meier B."/>
            <person name="Mihaltcheva S."/>
            <person name="Molinier V."/>
            <person name="Murat C."/>
            <person name="Poggeler S."/>
            <person name="Quandt C.A."/>
            <person name="Sperisen C."/>
            <person name="Tritt A."/>
            <person name="Tisserant E."/>
            <person name="Crous P.W."/>
            <person name="Henrissat B."/>
            <person name="Nehls U."/>
            <person name="Egli S."/>
            <person name="Spatafora J.W."/>
            <person name="Grigoriev I.V."/>
            <person name="Martin F.M."/>
        </authorList>
    </citation>
    <scope>NUCLEOTIDE SEQUENCE [LARGE SCALE GENOMIC DNA]</scope>
    <source>
        <strain evidence="1 2">CBS 207.34</strain>
    </source>
</reference>
<protein>
    <submittedName>
        <fullName evidence="1">Uncharacterized protein</fullName>
    </submittedName>
</protein>
<accession>A0A8E2FBR2</accession>
<dbReference type="EMBL" id="KV748633">
    <property type="protein sequence ID" value="OCL14018.1"/>
    <property type="molecule type" value="Genomic_DNA"/>
</dbReference>
<gene>
    <name evidence="1" type="ORF">AOQ84DRAFT_69555</name>
</gene>
<evidence type="ECO:0000313" key="2">
    <source>
        <dbReference type="Proteomes" id="UP000250140"/>
    </source>
</evidence>
<dbReference type="Proteomes" id="UP000250140">
    <property type="component" value="Unassembled WGS sequence"/>
</dbReference>
<dbReference type="AlphaFoldDB" id="A0A8E2FBR2"/>
<proteinExistence type="predicted"/>
<keyword evidence="2" id="KW-1185">Reference proteome</keyword>
<evidence type="ECO:0000313" key="1">
    <source>
        <dbReference type="EMBL" id="OCL14018.1"/>
    </source>
</evidence>
<organism evidence="1 2">
    <name type="scientific">Glonium stellatum</name>
    <dbReference type="NCBI Taxonomy" id="574774"/>
    <lineage>
        <taxon>Eukaryota</taxon>
        <taxon>Fungi</taxon>
        <taxon>Dikarya</taxon>
        <taxon>Ascomycota</taxon>
        <taxon>Pezizomycotina</taxon>
        <taxon>Dothideomycetes</taxon>
        <taxon>Pleosporomycetidae</taxon>
        <taxon>Gloniales</taxon>
        <taxon>Gloniaceae</taxon>
        <taxon>Glonium</taxon>
    </lineage>
</organism>
<sequence>MVKKEWIAVAQFAIYTLPFGRSFGSVDERRSRIPNTFKTWIVFVGFAVSAQGWQENSRRANHAHLNEWEKSTASHHTICLTRQVVDLGPPLLDATKSMPGVGRLGPGTLPFGARTAKQKISSNAKRDPWFRGQ</sequence>